<evidence type="ECO:0000256" key="5">
    <source>
        <dbReference type="ARBA" id="ARBA00023040"/>
    </source>
</evidence>
<feature type="region of interest" description="Disordered" evidence="9">
    <location>
        <begin position="549"/>
        <end position="574"/>
    </location>
</feature>
<dbReference type="SUPFAM" id="SSF81321">
    <property type="entry name" value="Family A G protein-coupled receptor-like"/>
    <property type="match status" value="1"/>
</dbReference>
<keyword evidence="4 10" id="KW-1133">Transmembrane helix</keyword>
<feature type="region of interest" description="Disordered" evidence="9">
    <location>
        <begin position="377"/>
        <end position="456"/>
    </location>
</feature>
<feature type="compositionally biased region" description="Polar residues" evidence="9">
    <location>
        <begin position="421"/>
        <end position="437"/>
    </location>
</feature>
<evidence type="ECO:0000256" key="3">
    <source>
        <dbReference type="ARBA" id="ARBA00022692"/>
    </source>
</evidence>
<evidence type="ECO:0000313" key="12">
    <source>
        <dbReference type="EMBL" id="KAK7099475.1"/>
    </source>
</evidence>
<feature type="region of interest" description="Disordered" evidence="9">
    <location>
        <begin position="263"/>
        <end position="286"/>
    </location>
</feature>
<accession>A0AAN9B975</accession>
<dbReference type="GO" id="GO:0005886">
    <property type="term" value="C:plasma membrane"/>
    <property type="evidence" value="ECO:0007669"/>
    <property type="project" value="UniProtKB-SubCell"/>
</dbReference>
<gene>
    <name evidence="12" type="ORF">V1264_003610</name>
</gene>
<feature type="transmembrane region" description="Helical" evidence="10">
    <location>
        <begin position="775"/>
        <end position="794"/>
    </location>
</feature>
<feature type="transmembrane region" description="Helical" evidence="10">
    <location>
        <begin position="221"/>
        <end position="242"/>
    </location>
</feature>
<dbReference type="Pfam" id="PF00001">
    <property type="entry name" value="7tm_1"/>
    <property type="match status" value="1"/>
</dbReference>
<feature type="compositionally biased region" description="Basic and acidic residues" evidence="9">
    <location>
        <begin position="438"/>
        <end position="451"/>
    </location>
</feature>
<dbReference type="PANTHER" id="PTHR24228">
    <property type="entry name" value="B2 BRADYKININ RECEPTOR/ANGIOTENSIN II RECEPTOR"/>
    <property type="match status" value="1"/>
</dbReference>
<dbReference type="InterPro" id="IPR000276">
    <property type="entry name" value="GPCR_Rhodpsn"/>
</dbReference>
<feature type="domain" description="G-protein coupled receptors family 1 profile" evidence="11">
    <location>
        <begin position="73"/>
        <end position="243"/>
    </location>
</feature>
<feature type="transmembrane region" description="Helical" evidence="10">
    <location>
        <begin position="173"/>
        <end position="193"/>
    </location>
</feature>
<comment type="subcellular location">
    <subcellularLocation>
        <location evidence="1">Cell membrane</location>
        <topology evidence="1">Multi-pass membrane protein</topology>
    </subcellularLocation>
</comment>
<protein>
    <recommendedName>
        <fullName evidence="11">G-protein coupled receptors family 1 profile domain-containing protein</fullName>
    </recommendedName>
</protein>
<name>A0AAN9B975_9CAEN</name>
<dbReference type="CDD" id="cd00637">
    <property type="entry name" value="7tm_classA_rhodopsin-like"/>
    <property type="match status" value="2"/>
</dbReference>
<dbReference type="EMBL" id="JBAMIC010000012">
    <property type="protein sequence ID" value="KAK7099475.1"/>
    <property type="molecule type" value="Genomic_DNA"/>
</dbReference>
<keyword evidence="8" id="KW-0807">Transducer</keyword>
<keyword evidence="2" id="KW-1003">Cell membrane</keyword>
<feature type="transmembrane region" description="Helical" evidence="10">
    <location>
        <begin position="131"/>
        <end position="152"/>
    </location>
</feature>
<dbReference type="PRINTS" id="PR00237">
    <property type="entry name" value="GPCRRHODOPSN"/>
</dbReference>
<dbReference type="Proteomes" id="UP001374579">
    <property type="component" value="Unassembled WGS sequence"/>
</dbReference>
<keyword evidence="6 10" id="KW-0472">Membrane</keyword>
<evidence type="ECO:0000313" key="13">
    <source>
        <dbReference type="Proteomes" id="UP001374579"/>
    </source>
</evidence>
<evidence type="ECO:0000256" key="7">
    <source>
        <dbReference type="ARBA" id="ARBA00023170"/>
    </source>
</evidence>
<keyword evidence="5" id="KW-0297">G-protein coupled receptor</keyword>
<evidence type="ECO:0000256" key="9">
    <source>
        <dbReference type="SAM" id="MobiDB-lite"/>
    </source>
</evidence>
<feature type="compositionally biased region" description="Polar residues" evidence="9">
    <location>
        <begin position="271"/>
        <end position="286"/>
    </location>
</feature>
<evidence type="ECO:0000256" key="6">
    <source>
        <dbReference type="ARBA" id="ARBA00023136"/>
    </source>
</evidence>
<feature type="transmembrane region" description="Helical" evidence="10">
    <location>
        <begin position="740"/>
        <end position="760"/>
    </location>
</feature>
<dbReference type="GO" id="GO:0004930">
    <property type="term" value="F:G protein-coupled receptor activity"/>
    <property type="evidence" value="ECO:0007669"/>
    <property type="project" value="UniProtKB-KW"/>
</dbReference>
<evidence type="ECO:0000256" key="1">
    <source>
        <dbReference type="ARBA" id="ARBA00004651"/>
    </source>
</evidence>
<feature type="transmembrane region" description="Helical" evidence="10">
    <location>
        <begin position="92"/>
        <end position="111"/>
    </location>
</feature>
<feature type="transmembrane region" description="Helical" evidence="10">
    <location>
        <begin position="57"/>
        <end position="80"/>
    </location>
</feature>
<organism evidence="12 13">
    <name type="scientific">Littorina saxatilis</name>
    <dbReference type="NCBI Taxonomy" id="31220"/>
    <lineage>
        <taxon>Eukaryota</taxon>
        <taxon>Metazoa</taxon>
        <taxon>Spiralia</taxon>
        <taxon>Lophotrochozoa</taxon>
        <taxon>Mollusca</taxon>
        <taxon>Gastropoda</taxon>
        <taxon>Caenogastropoda</taxon>
        <taxon>Littorinimorpha</taxon>
        <taxon>Littorinoidea</taxon>
        <taxon>Littorinidae</taxon>
        <taxon>Littorina</taxon>
    </lineage>
</organism>
<reference evidence="12 13" key="1">
    <citation type="submission" date="2024-02" db="EMBL/GenBank/DDBJ databases">
        <title>Chromosome-scale genome assembly of the rough periwinkle Littorina saxatilis.</title>
        <authorList>
            <person name="De Jode A."/>
            <person name="Faria R."/>
            <person name="Formenti G."/>
            <person name="Sims Y."/>
            <person name="Smith T.P."/>
            <person name="Tracey A."/>
            <person name="Wood J.M.D."/>
            <person name="Zagrodzka Z.B."/>
            <person name="Johannesson K."/>
            <person name="Butlin R.K."/>
            <person name="Leder E.H."/>
        </authorList>
    </citation>
    <scope>NUCLEOTIDE SEQUENCE [LARGE SCALE GENOMIC DNA]</scope>
    <source>
        <strain evidence="12">Snail1</strain>
        <tissue evidence="12">Muscle</tissue>
    </source>
</reference>
<keyword evidence="3 10" id="KW-0812">Transmembrane</keyword>
<dbReference type="AlphaFoldDB" id="A0AAN9B975"/>
<keyword evidence="13" id="KW-1185">Reference proteome</keyword>
<evidence type="ECO:0000256" key="8">
    <source>
        <dbReference type="ARBA" id="ARBA00023224"/>
    </source>
</evidence>
<evidence type="ECO:0000256" key="4">
    <source>
        <dbReference type="ARBA" id="ARBA00022989"/>
    </source>
</evidence>
<keyword evidence="7" id="KW-0675">Receptor</keyword>
<dbReference type="Gene3D" id="1.20.1070.10">
    <property type="entry name" value="Rhodopsin 7-helix transmembrane proteins"/>
    <property type="match status" value="2"/>
</dbReference>
<dbReference type="PANTHER" id="PTHR24228:SF59">
    <property type="entry name" value="NEUROPEPTIDE RECEPTOR 15"/>
    <property type="match status" value="1"/>
</dbReference>
<comment type="caution">
    <text evidence="12">The sequence shown here is derived from an EMBL/GenBank/DDBJ whole genome shotgun (WGS) entry which is preliminary data.</text>
</comment>
<dbReference type="InterPro" id="IPR017452">
    <property type="entry name" value="GPCR_Rhodpsn_7TM"/>
</dbReference>
<dbReference type="PROSITE" id="PS50262">
    <property type="entry name" value="G_PROTEIN_RECEP_F1_2"/>
    <property type="match status" value="1"/>
</dbReference>
<evidence type="ECO:0000259" key="11">
    <source>
        <dbReference type="PROSITE" id="PS50262"/>
    </source>
</evidence>
<evidence type="ECO:0000256" key="10">
    <source>
        <dbReference type="SAM" id="Phobius"/>
    </source>
</evidence>
<proteinExistence type="predicted"/>
<sequence>MPVSTFSADGRITSQSVPVTTNTSEPFDYLGSTVTKFTEEEAEAALVGEPINPIARIVFLVAALTIAIVGVVGSGSLLYMIHKHWKNSNHNVFIASLALADLLILGYWWPFFCVDLIVDFHPVANQKHCQINAVISVALSLVYVTSLIMVTLNRFMLVCHSRRYEQCFSPKTTVLGVIALWVGSIASAIIPVYGTTVVYRYDAITRTCTFKKLGQGYLDSLLTMLYFAVPLCLIGFFNFRIYRFWNRANVKLAQRGSIIDPPSTDCPTRKGSISLQEKGTQQTDSASKLSRIDEKSFALSFEDNSTVQTPECTCCEPSSTCRCHSSSPTNKFTIPAAAVTFLYDSPSGKTTRRSVSSVGSSYQPRQTELTPAFTIESSVDASTPRTPVPRAVTRKPGPSRCRTPSPLSRSYCTKLRRLSPSAITSASDPGKNSTSTDGRTEITKTTERSSAESESESVKTFFIPVISMEEPRPLPNVLPFLALTQERDDVSIKSRADTEDTDRASSIVSSTINPRAKSLWLPADTGAQSGCSSATALRKGSVKTFDIEESGSASFKKKKKDSKAPKKSSLAKGNKNKNAYVNMDFFRDDPSNLGGSLSSDVHIHPTYPRPFSMMMLHYQAPETSTQSEGTDPHQSQTTPYQEITIDTPNDHISITQNSQKMRILDSDADSSMCGKKCQPISTAFLTRFTSAILIPTRTSLQFLAVKRRFLSSGDSGQQKCSMMEQRIAAMAKRIEKREKAVVRSLLAVSLLAAIAFIPYGAVRLVAEFVDLPPELYISVNLFFCLNAALNWVVYGVMNPTFRDSYCHMFHRLFHVCADKEKFLHTPGPKVSVHSSLSPEHDRDIFNTPSLSASGFRSRSSVNIGIRGLGASAGALTFPAGEVSLLKSRVDCDNCGYCRASPSVGTQV</sequence>
<evidence type="ECO:0000256" key="2">
    <source>
        <dbReference type="ARBA" id="ARBA00022475"/>
    </source>
</evidence>